<dbReference type="Proteomes" id="UP000593966">
    <property type="component" value="Chromosome"/>
</dbReference>
<evidence type="ECO:0000256" key="6">
    <source>
        <dbReference type="ARBA" id="ARBA00023251"/>
    </source>
</evidence>
<evidence type="ECO:0000256" key="8">
    <source>
        <dbReference type="RuleBase" id="RU361140"/>
    </source>
</evidence>
<evidence type="ECO:0000256" key="3">
    <source>
        <dbReference type="ARBA" id="ARBA00012865"/>
    </source>
</evidence>
<dbReference type="AlphaFoldDB" id="A0A7S7AJM9"/>
<dbReference type="NCBIfam" id="NF012161">
    <property type="entry name" value="bla_class_D_main"/>
    <property type="match status" value="1"/>
</dbReference>
<feature type="modified residue" description="N6-carboxylysine" evidence="7">
    <location>
        <position position="82"/>
    </location>
</feature>
<keyword evidence="4" id="KW-0732">Signal</keyword>
<evidence type="ECO:0000256" key="1">
    <source>
        <dbReference type="ARBA" id="ARBA00001526"/>
    </source>
</evidence>
<evidence type="ECO:0000256" key="2">
    <source>
        <dbReference type="ARBA" id="ARBA00007898"/>
    </source>
</evidence>
<evidence type="ECO:0000256" key="4">
    <source>
        <dbReference type="ARBA" id="ARBA00022729"/>
    </source>
</evidence>
<keyword evidence="6 8" id="KW-0046">Antibiotic resistance</keyword>
<name>A0A7S7AJM9_9GAMM</name>
<reference evidence="10 11" key="1">
    <citation type="submission" date="2020-02" db="EMBL/GenBank/DDBJ databases">
        <title>Tigecycline-resistant Acinetobacter species from pigs and migratory birds.</title>
        <authorList>
            <person name="Chen C."/>
            <person name="Sun J."/>
            <person name="Liao X.-P."/>
            <person name="Liu Y.-H."/>
        </authorList>
    </citation>
    <scope>NUCLEOTIDE SEQUENCE [LARGE SCALE GENOMIC DNA]</scope>
    <source>
        <strain evidence="10 11">YH12207_T</strain>
    </source>
</reference>
<dbReference type="GO" id="GO:0008800">
    <property type="term" value="F:beta-lactamase activity"/>
    <property type="evidence" value="ECO:0007669"/>
    <property type="project" value="UniProtKB-UniRule"/>
</dbReference>
<evidence type="ECO:0000256" key="7">
    <source>
        <dbReference type="PIRSR" id="PIRSR602137-50"/>
    </source>
</evidence>
<keyword evidence="11" id="KW-1185">Reference proteome</keyword>
<dbReference type="SUPFAM" id="SSF56601">
    <property type="entry name" value="beta-lactamase/transpeptidase-like"/>
    <property type="match status" value="1"/>
</dbReference>
<gene>
    <name evidence="10" type="primary">blaOXA</name>
    <name evidence="10" type="ORF">G0028_17925</name>
</gene>
<dbReference type="PROSITE" id="PS00337">
    <property type="entry name" value="BETA_LACTAMASE_D"/>
    <property type="match status" value="1"/>
</dbReference>
<dbReference type="EMBL" id="CP048659">
    <property type="protein sequence ID" value="QOW47986.1"/>
    <property type="molecule type" value="Genomic_DNA"/>
</dbReference>
<dbReference type="Gene3D" id="3.40.710.10">
    <property type="entry name" value="DD-peptidase/beta-lactamase superfamily"/>
    <property type="match status" value="1"/>
</dbReference>
<dbReference type="GO" id="GO:0017001">
    <property type="term" value="P:antibiotic catabolic process"/>
    <property type="evidence" value="ECO:0007669"/>
    <property type="project" value="InterPro"/>
</dbReference>
<evidence type="ECO:0000256" key="5">
    <source>
        <dbReference type="ARBA" id="ARBA00022801"/>
    </source>
</evidence>
<sequence>MFILGLLSMSLGCQKQMLSQTDDVMKMQQIAENSSRAQEIPYLFDEAHTKAVMVIYDGQHFQKFGNDLSRANQAFVPASTFKILNALIGLQHKKATHTEIFKWDGKKRSFSSWEKDMTLAEAMQASAVPVYQELARRIGLKLMQSEVKRVGFGNADIGTQVDQFWLKGPLKITPQQEAKFVYGLAMEELGFDVKVQQQVKQMLLIEQRGDLKLYAKSGWAMDIEPQVGWYTGWVDDGHGKITAFSLNMTMQHDCAVGERKELTLDVLDKLNIYSYLK</sequence>
<evidence type="ECO:0000313" key="10">
    <source>
        <dbReference type="EMBL" id="QOW47986.1"/>
    </source>
</evidence>
<dbReference type="InterPro" id="IPR002137">
    <property type="entry name" value="Beta-lactam_class-D_AS"/>
</dbReference>
<dbReference type="GO" id="GO:0071555">
    <property type="term" value="P:cell wall organization"/>
    <property type="evidence" value="ECO:0007669"/>
    <property type="project" value="TreeGrafter"/>
</dbReference>
<dbReference type="GO" id="GO:0005886">
    <property type="term" value="C:plasma membrane"/>
    <property type="evidence" value="ECO:0007669"/>
    <property type="project" value="TreeGrafter"/>
</dbReference>
<dbReference type="GO" id="GO:0008658">
    <property type="term" value="F:penicillin binding"/>
    <property type="evidence" value="ECO:0007669"/>
    <property type="project" value="InterPro"/>
</dbReference>
<proteinExistence type="inferred from homology"/>
<protein>
    <recommendedName>
        <fullName evidence="3 8">Beta-lactamase</fullName>
        <ecNumber evidence="3 8">3.5.2.6</ecNumber>
    </recommendedName>
</protein>
<comment type="similarity">
    <text evidence="2 8">Belongs to the class-D beta-lactamase family.</text>
</comment>
<dbReference type="InterPro" id="IPR050515">
    <property type="entry name" value="Beta-lactam/transpept"/>
</dbReference>
<dbReference type="PANTHER" id="PTHR30627:SF6">
    <property type="entry name" value="BETA-LACTAMASE YBXI-RELATED"/>
    <property type="match status" value="1"/>
</dbReference>
<comment type="catalytic activity">
    <reaction evidence="1 8">
        <text>a beta-lactam + H2O = a substituted beta-amino acid</text>
        <dbReference type="Rhea" id="RHEA:20401"/>
        <dbReference type="ChEBI" id="CHEBI:15377"/>
        <dbReference type="ChEBI" id="CHEBI:35627"/>
        <dbReference type="ChEBI" id="CHEBI:140347"/>
        <dbReference type="EC" id="3.5.2.6"/>
    </reaction>
</comment>
<dbReference type="Pfam" id="PF00905">
    <property type="entry name" value="Transpeptidase"/>
    <property type="match status" value="1"/>
</dbReference>
<keyword evidence="5 8" id="KW-0378">Hydrolase</keyword>
<organism evidence="10 11">
    <name type="scientific">Acinetobacter piscicola</name>
    <dbReference type="NCBI Taxonomy" id="2006115"/>
    <lineage>
        <taxon>Bacteria</taxon>
        <taxon>Pseudomonadati</taxon>
        <taxon>Pseudomonadota</taxon>
        <taxon>Gammaproteobacteria</taxon>
        <taxon>Moraxellales</taxon>
        <taxon>Moraxellaceae</taxon>
        <taxon>Acinetobacter</taxon>
    </lineage>
</organism>
<feature type="domain" description="Penicillin-binding protein transpeptidase" evidence="9">
    <location>
        <begin position="47"/>
        <end position="252"/>
    </location>
</feature>
<dbReference type="EC" id="3.5.2.6" evidence="3 8"/>
<evidence type="ECO:0000259" key="9">
    <source>
        <dbReference type="Pfam" id="PF00905"/>
    </source>
</evidence>
<dbReference type="GO" id="GO:0046677">
    <property type="term" value="P:response to antibiotic"/>
    <property type="evidence" value="ECO:0007669"/>
    <property type="project" value="UniProtKB-UniRule"/>
</dbReference>
<feature type="active site" description="Acyl-ester intermediate" evidence="7">
    <location>
        <position position="79"/>
    </location>
</feature>
<evidence type="ECO:0000313" key="11">
    <source>
        <dbReference type="Proteomes" id="UP000593966"/>
    </source>
</evidence>
<dbReference type="InterPro" id="IPR001460">
    <property type="entry name" value="PCN-bd_Tpept"/>
</dbReference>
<dbReference type="InterPro" id="IPR012338">
    <property type="entry name" value="Beta-lactam/transpept-like"/>
</dbReference>
<accession>A0A7S7AJM9</accession>
<dbReference type="PANTHER" id="PTHR30627">
    <property type="entry name" value="PEPTIDOGLYCAN D,D-TRANSPEPTIDASE"/>
    <property type="match status" value="1"/>
</dbReference>